<dbReference type="EMBL" id="MHCQ01000014">
    <property type="protein sequence ID" value="OGY24785.1"/>
    <property type="molecule type" value="Genomic_DNA"/>
</dbReference>
<dbReference type="InterPro" id="IPR036894">
    <property type="entry name" value="YbaB-like_sf"/>
</dbReference>
<evidence type="ECO:0008006" key="4">
    <source>
        <dbReference type="Google" id="ProtNLM"/>
    </source>
</evidence>
<dbReference type="InterPro" id="IPR004401">
    <property type="entry name" value="YbaB/EbfC"/>
</dbReference>
<proteinExistence type="predicted"/>
<dbReference type="Proteomes" id="UP000177103">
    <property type="component" value="Unassembled WGS sequence"/>
</dbReference>
<evidence type="ECO:0000313" key="2">
    <source>
        <dbReference type="EMBL" id="OGY24785.1"/>
    </source>
</evidence>
<dbReference type="Pfam" id="PF02575">
    <property type="entry name" value="YbaB_DNA_bd"/>
    <property type="match status" value="1"/>
</dbReference>
<reference evidence="2 3" key="1">
    <citation type="journal article" date="2016" name="Nat. Commun.">
        <title>Thousands of microbial genomes shed light on interconnected biogeochemical processes in an aquifer system.</title>
        <authorList>
            <person name="Anantharaman K."/>
            <person name="Brown C.T."/>
            <person name="Hug L.A."/>
            <person name="Sharon I."/>
            <person name="Castelle C.J."/>
            <person name="Probst A.J."/>
            <person name="Thomas B.C."/>
            <person name="Singh A."/>
            <person name="Wilkins M.J."/>
            <person name="Karaoz U."/>
            <person name="Brodie E.L."/>
            <person name="Williams K.H."/>
            <person name="Hubbard S.S."/>
            <person name="Banfield J.F."/>
        </authorList>
    </citation>
    <scope>NUCLEOTIDE SEQUENCE [LARGE SCALE GENOMIC DNA]</scope>
</reference>
<evidence type="ECO:0000256" key="1">
    <source>
        <dbReference type="SAM" id="Coils"/>
    </source>
</evidence>
<dbReference type="Gene3D" id="3.30.1310.10">
    <property type="entry name" value="Nucleoid-associated protein YbaB-like domain"/>
    <property type="match status" value="1"/>
</dbReference>
<sequence>MLIAALLRHPAPPLTRSTKIFDKLKQLYELRKQANEIKKTLESEVLEVESEGIRVRVSADQKIRELEIPDNVDPRKLKDVINKALDEAQKVAAKKMQGMMGDMSSLQNLFK</sequence>
<feature type="coiled-coil region" evidence="1">
    <location>
        <begin position="24"/>
        <end position="51"/>
    </location>
</feature>
<evidence type="ECO:0000313" key="3">
    <source>
        <dbReference type="Proteomes" id="UP000177103"/>
    </source>
</evidence>
<name>A0A1G1WAU3_9BACT</name>
<dbReference type="SUPFAM" id="SSF82607">
    <property type="entry name" value="YbaB-like"/>
    <property type="match status" value="1"/>
</dbReference>
<dbReference type="AlphaFoldDB" id="A0A1G1WAU3"/>
<gene>
    <name evidence="2" type="ORF">A2Y57_03605</name>
</gene>
<protein>
    <recommendedName>
        <fullName evidence="4">Nucleoid-associated protein, YbaB/EbfC family</fullName>
    </recommendedName>
</protein>
<comment type="caution">
    <text evidence="2">The sequence shown here is derived from an EMBL/GenBank/DDBJ whole genome shotgun (WGS) entry which is preliminary data.</text>
</comment>
<organism evidence="2 3">
    <name type="scientific">Candidatus Woykebacteria bacterium RBG_13_40_7b</name>
    <dbReference type="NCBI Taxonomy" id="1802594"/>
    <lineage>
        <taxon>Bacteria</taxon>
        <taxon>Candidatus Woykeibacteriota</taxon>
    </lineage>
</organism>
<keyword evidence="1" id="KW-0175">Coiled coil</keyword>
<dbReference type="GO" id="GO:0003677">
    <property type="term" value="F:DNA binding"/>
    <property type="evidence" value="ECO:0007669"/>
    <property type="project" value="InterPro"/>
</dbReference>
<accession>A0A1G1WAU3</accession>